<dbReference type="GO" id="GO:0046872">
    <property type="term" value="F:metal ion binding"/>
    <property type="evidence" value="ECO:0007669"/>
    <property type="project" value="UniProtKB-KW"/>
</dbReference>
<comment type="caution">
    <text evidence="6">The sequence shown here is derived from an EMBL/GenBank/DDBJ whole genome shotgun (WGS) entry which is preliminary data.</text>
</comment>
<feature type="domain" description="NADH-ubiquinone oxidoreductase 51kDa subunit FMN-binding" evidence="5">
    <location>
        <begin position="8"/>
        <end position="129"/>
    </location>
</feature>
<keyword evidence="1" id="KW-0004">4Fe-4S</keyword>
<dbReference type="InterPro" id="IPR011538">
    <property type="entry name" value="Nuo51_FMN-bd"/>
</dbReference>
<sequence>WETARRAIGDIKYVICNADEGDPGAFMDRAILEGDPNLVLEAMAICGYATGSNNGYIYIRAEYPLAVHRLKIAIDQARKLGLLGNNILDTGFNFDIQIKYGAGAFVCGEATALIHSIEGLRGEPTMKPPRTS</sequence>
<proteinExistence type="predicted"/>
<accession>A0AAW9KRV9</accession>
<organism evidence="6 7">
    <name type="scientific">Clostridium perfringens</name>
    <dbReference type="NCBI Taxonomy" id="1502"/>
    <lineage>
        <taxon>Bacteria</taxon>
        <taxon>Bacillati</taxon>
        <taxon>Bacillota</taxon>
        <taxon>Clostridia</taxon>
        <taxon>Eubacteriales</taxon>
        <taxon>Clostridiaceae</taxon>
        <taxon>Clostridium</taxon>
    </lineage>
</organism>
<evidence type="ECO:0000313" key="7">
    <source>
        <dbReference type="Proteomes" id="UP001288944"/>
    </source>
</evidence>
<name>A0AAW9KRV9_CLOPF</name>
<dbReference type="EMBL" id="WNUR01001667">
    <property type="protein sequence ID" value="MDZ7543815.1"/>
    <property type="molecule type" value="Genomic_DNA"/>
</dbReference>
<dbReference type="PANTHER" id="PTHR43578">
    <property type="entry name" value="NADH-QUINONE OXIDOREDUCTASE SUBUNIT F"/>
    <property type="match status" value="1"/>
</dbReference>
<gene>
    <name evidence="6" type="ORF">GNF83_22155</name>
</gene>
<evidence type="ECO:0000256" key="4">
    <source>
        <dbReference type="ARBA" id="ARBA00023014"/>
    </source>
</evidence>
<evidence type="ECO:0000256" key="3">
    <source>
        <dbReference type="ARBA" id="ARBA00023004"/>
    </source>
</evidence>
<protein>
    <submittedName>
        <fullName evidence="6">NADH-quinone oxidoreductase subunit F</fullName>
    </submittedName>
</protein>
<keyword evidence="2" id="KW-0479">Metal-binding</keyword>
<dbReference type="GO" id="GO:0051539">
    <property type="term" value="F:4 iron, 4 sulfur cluster binding"/>
    <property type="evidence" value="ECO:0007669"/>
    <property type="project" value="UniProtKB-KW"/>
</dbReference>
<feature type="non-terminal residue" evidence="6">
    <location>
        <position position="1"/>
    </location>
</feature>
<reference evidence="6" key="1">
    <citation type="submission" date="2019-11" db="EMBL/GenBank/DDBJ databases">
        <title>Characterization of Clostridium perfringens isolates from swine manure treated agricultural soils.</title>
        <authorList>
            <person name="Wushke S.T."/>
        </authorList>
    </citation>
    <scope>NUCLEOTIDE SEQUENCE</scope>
    <source>
        <strain evidence="6">X62</strain>
    </source>
</reference>
<keyword evidence="3" id="KW-0408">Iron</keyword>
<dbReference type="Proteomes" id="UP001288944">
    <property type="component" value="Unassembled WGS sequence"/>
</dbReference>
<dbReference type="InterPro" id="IPR037225">
    <property type="entry name" value="Nuo51_FMN-bd_sf"/>
</dbReference>
<dbReference type="AlphaFoldDB" id="A0AAW9KRV9"/>
<dbReference type="PANTHER" id="PTHR43578:SF3">
    <property type="entry name" value="NADH-QUINONE OXIDOREDUCTASE SUBUNIT F"/>
    <property type="match status" value="1"/>
</dbReference>
<feature type="non-terminal residue" evidence="6">
    <location>
        <position position="132"/>
    </location>
</feature>
<dbReference type="Gene3D" id="3.40.50.11540">
    <property type="entry name" value="NADH-ubiquinone oxidoreductase 51kDa subunit"/>
    <property type="match status" value="1"/>
</dbReference>
<dbReference type="SUPFAM" id="SSF142019">
    <property type="entry name" value="Nqo1 FMN-binding domain-like"/>
    <property type="match status" value="1"/>
</dbReference>
<evidence type="ECO:0000256" key="2">
    <source>
        <dbReference type="ARBA" id="ARBA00022723"/>
    </source>
</evidence>
<evidence type="ECO:0000313" key="6">
    <source>
        <dbReference type="EMBL" id="MDZ7543815.1"/>
    </source>
</evidence>
<evidence type="ECO:0000256" key="1">
    <source>
        <dbReference type="ARBA" id="ARBA00022485"/>
    </source>
</evidence>
<dbReference type="Pfam" id="PF01512">
    <property type="entry name" value="Complex1_51K"/>
    <property type="match status" value="1"/>
</dbReference>
<evidence type="ECO:0000259" key="5">
    <source>
        <dbReference type="Pfam" id="PF01512"/>
    </source>
</evidence>
<keyword evidence="4" id="KW-0411">Iron-sulfur</keyword>